<evidence type="ECO:0000313" key="1">
    <source>
        <dbReference type="EMBL" id="KAI5664148.1"/>
    </source>
</evidence>
<keyword evidence="2" id="KW-1185">Reference proteome</keyword>
<protein>
    <submittedName>
        <fullName evidence="1">Uncharacterized protein</fullName>
    </submittedName>
</protein>
<name>A0ACC0AXJ1_CATRO</name>
<reference evidence="2" key="1">
    <citation type="journal article" date="2023" name="Nat. Plants">
        <title>Single-cell RNA sequencing provides a high-resolution roadmap for understanding the multicellular compartmentation of specialized metabolism.</title>
        <authorList>
            <person name="Sun S."/>
            <person name="Shen X."/>
            <person name="Li Y."/>
            <person name="Li Y."/>
            <person name="Wang S."/>
            <person name="Li R."/>
            <person name="Zhang H."/>
            <person name="Shen G."/>
            <person name="Guo B."/>
            <person name="Wei J."/>
            <person name="Xu J."/>
            <person name="St-Pierre B."/>
            <person name="Chen S."/>
            <person name="Sun C."/>
        </authorList>
    </citation>
    <scope>NUCLEOTIDE SEQUENCE [LARGE SCALE GENOMIC DNA]</scope>
</reference>
<dbReference type="Proteomes" id="UP001060085">
    <property type="component" value="Linkage Group LG05"/>
</dbReference>
<evidence type="ECO:0000313" key="2">
    <source>
        <dbReference type="Proteomes" id="UP001060085"/>
    </source>
</evidence>
<gene>
    <name evidence="1" type="ORF">M9H77_23471</name>
</gene>
<sequence>MEKRERERSVSPRLGSLSESRHISELLRPKFKRTCNATMGLHGQSPDPQNEAIETKFRHLVVNTSQTPYEHSITNNRTPISLVKTGYGLLGHLPGLPWGQPQFRAPPDSPLGDRPTAEHDAMPT</sequence>
<comment type="caution">
    <text evidence="1">The sequence shown here is derived from an EMBL/GenBank/DDBJ whole genome shotgun (WGS) entry which is preliminary data.</text>
</comment>
<accession>A0ACC0AXJ1</accession>
<organism evidence="1 2">
    <name type="scientific">Catharanthus roseus</name>
    <name type="common">Madagascar periwinkle</name>
    <name type="synonym">Vinca rosea</name>
    <dbReference type="NCBI Taxonomy" id="4058"/>
    <lineage>
        <taxon>Eukaryota</taxon>
        <taxon>Viridiplantae</taxon>
        <taxon>Streptophyta</taxon>
        <taxon>Embryophyta</taxon>
        <taxon>Tracheophyta</taxon>
        <taxon>Spermatophyta</taxon>
        <taxon>Magnoliopsida</taxon>
        <taxon>eudicotyledons</taxon>
        <taxon>Gunneridae</taxon>
        <taxon>Pentapetalae</taxon>
        <taxon>asterids</taxon>
        <taxon>lamiids</taxon>
        <taxon>Gentianales</taxon>
        <taxon>Apocynaceae</taxon>
        <taxon>Rauvolfioideae</taxon>
        <taxon>Vinceae</taxon>
        <taxon>Catharanthinae</taxon>
        <taxon>Catharanthus</taxon>
    </lineage>
</organism>
<proteinExistence type="predicted"/>
<dbReference type="EMBL" id="CM044705">
    <property type="protein sequence ID" value="KAI5664148.1"/>
    <property type="molecule type" value="Genomic_DNA"/>
</dbReference>